<dbReference type="InterPro" id="IPR013785">
    <property type="entry name" value="Aldolase_TIM"/>
</dbReference>
<dbReference type="SUPFAM" id="SSF51366">
    <property type="entry name" value="Ribulose-phoshate binding barrel"/>
    <property type="match status" value="1"/>
</dbReference>
<name>A0A1F6NL07_9BACT</name>
<dbReference type="Gene3D" id="3.20.20.70">
    <property type="entry name" value="Aldolase class I"/>
    <property type="match status" value="1"/>
</dbReference>
<dbReference type="EMBL" id="MFQR01000006">
    <property type="protein sequence ID" value="OGH84686.1"/>
    <property type="molecule type" value="Genomic_DNA"/>
</dbReference>
<evidence type="ECO:0000313" key="4">
    <source>
        <dbReference type="Proteomes" id="UP000177803"/>
    </source>
</evidence>
<keyword evidence="2" id="KW-0413">Isomerase</keyword>
<evidence type="ECO:0000256" key="1">
    <source>
        <dbReference type="ARBA" id="ARBA00022723"/>
    </source>
</evidence>
<keyword evidence="1" id="KW-0479">Metal-binding</keyword>
<dbReference type="GO" id="GO:0005975">
    <property type="term" value="P:carbohydrate metabolic process"/>
    <property type="evidence" value="ECO:0007669"/>
    <property type="project" value="InterPro"/>
</dbReference>
<evidence type="ECO:0000313" key="3">
    <source>
        <dbReference type="EMBL" id="OGH84686.1"/>
    </source>
</evidence>
<dbReference type="InterPro" id="IPR000056">
    <property type="entry name" value="Ribul_P_3_epim-like"/>
</dbReference>
<protein>
    <recommendedName>
        <fullName evidence="5">Ribulose-phosphate 3-epimerase</fullName>
    </recommendedName>
</protein>
<evidence type="ECO:0008006" key="5">
    <source>
        <dbReference type="Google" id="ProtNLM"/>
    </source>
</evidence>
<proteinExistence type="predicted"/>
<dbReference type="AlphaFoldDB" id="A0A1F6NL07"/>
<evidence type="ECO:0000256" key="2">
    <source>
        <dbReference type="ARBA" id="ARBA00023235"/>
    </source>
</evidence>
<dbReference type="GO" id="GO:0016857">
    <property type="term" value="F:racemase and epimerase activity, acting on carbohydrates and derivatives"/>
    <property type="evidence" value="ECO:0007669"/>
    <property type="project" value="InterPro"/>
</dbReference>
<dbReference type="PANTHER" id="PTHR11749">
    <property type="entry name" value="RIBULOSE-5-PHOSPHATE-3-EPIMERASE"/>
    <property type="match status" value="1"/>
</dbReference>
<reference evidence="3 4" key="1">
    <citation type="journal article" date="2016" name="Nat. Commun.">
        <title>Thousands of microbial genomes shed light on interconnected biogeochemical processes in an aquifer system.</title>
        <authorList>
            <person name="Anantharaman K."/>
            <person name="Brown C.T."/>
            <person name="Hug L.A."/>
            <person name="Sharon I."/>
            <person name="Castelle C.J."/>
            <person name="Probst A.J."/>
            <person name="Thomas B.C."/>
            <person name="Singh A."/>
            <person name="Wilkins M.J."/>
            <person name="Karaoz U."/>
            <person name="Brodie E.L."/>
            <person name="Williams K.H."/>
            <person name="Hubbard S.S."/>
            <person name="Banfield J.F."/>
        </authorList>
    </citation>
    <scope>NUCLEOTIDE SEQUENCE [LARGE SCALE GENOMIC DNA]</scope>
</reference>
<sequence length="211" mass="23181">MTIVPALLCHTFEDFRSELARVEGIFDLAQIDVMDGVFVPGKSFPDIEKINELNTKIKFEVHLMVAHPLAEIDRWLEVKNLERIIFHIESKDAPDAVIAKIRGACKQVGIATNPETPLSAIEKYYDQIDEVLFMAVHPGAQGRKFVPEIKDKVVACAAAAPNLSIGIDGGIDADNIAEIKSWGVKIFCVGSALLGAPDINIAYQKLTENIK</sequence>
<comment type="caution">
    <text evidence="3">The sequence shown here is derived from an EMBL/GenBank/DDBJ whole genome shotgun (WGS) entry which is preliminary data.</text>
</comment>
<dbReference type="Pfam" id="PF00834">
    <property type="entry name" value="Ribul_P_3_epim"/>
    <property type="match status" value="1"/>
</dbReference>
<dbReference type="Proteomes" id="UP000177803">
    <property type="component" value="Unassembled WGS sequence"/>
</dbReference>
<accession>A0A1F6NL07</accession>
<dbReference type="InterPro" id="IPR011060">
    <property type="entry name" value="RibuloseP-bd_barrel"/>
</dbReference>
<dbReference type="GO" id="GO:0046872">
    <property type="term" value="F:metal ion binding"/>
    <property type="evidence" value="ECO:0007669"/>
    <property type="project" value="UniProtKB-KW"/>
</dbReference>
<organism evidence="3 4">
    <name type="scientific">Candidatus Magasanikbacteria bacterium RIFOXYA2_FULL_44_8</name>
    <dbReference type="NCBI Taxonomy" id="1798696"/>
    <lineage>
        <taxon>Bacteria</taxon>
        <taxon>Candidatus Magasanikiibacteriota</taxon>
    </lineage>
</organism>
<gene>
    <name evidence="3" type="ORF">A2261_00025</name>
</gene>